<dbReference type="GeneID" id="59259890"/>
<keyword evidence="2" id="KW-1185">Reference proteome</keyword>
<name>A0A8H6EHH5_9HELO</name>
<dbReference type="Proteomes" id="UP000531561">
    <property type="component" value="Unassembled WGS sequence"/>
</dbReference>
<dbReference type="RefSeq" id="XP_037191408.1">
    <property type="nucleotide sequence ID" value="XM_037336198.1"/>
</dbReference>
<dbReference type="EMBL" id="JABFCT010000010">
    <property type="protein sequence ID" value="KAF5872462.1"/>
    <property type="molecule type" value="Genomic_DNA"/>
</dbReference>
<proteinExistence type="predicted"/>
<dbReference type="OrthoDB" id="3536765at2759"/>
<evidence type="ECO:0000313" key="1">
    <source>
        <dbReference type="EMBL" id="KAF5872462.1"/>
    </source>
</evidence>
<reference evidence="1 2" key="1">
    <citation type="journal article" date="2020" name="Phytopathology">
        <title>A high-quality genome resource of Botrytis fragariae, a new and rapidly spreading fungal pathogen causing strawberry gray mold in the U.S.A.</title>
        <authorList>
            <person name="Wu Y."/>
            <person name="Saski C.A."/>
            <person name="Schnabel G."/>
            <person name="Xiao S."/>
            <person name="Hu M."/>
        </authorList>
    </citation>
    <scope>NUCLEOTIDE SEQUENCE [LARGE SCALE GENOMIC DNA]</scope>
    <source>
        <strain evidence="1 2">BVB16</strain>
    </source>
</reference>
<sequence>MSTLGKISPEILTDIVKALRESYSPFELDKSVYSLALTCRIFYRICEPLLYSRYRNEDKCIGKLSEFIRMLILRPDRWPGFKFVSIEWNRRTSHGSLSRAQHVEMLADVPFLKTAIDQLPDEIYRLQSRPNGKIGEVEKRKLCTQYVTDLAETFKRLLDVGDVQPYSELLIYMFTILSPYIQKLQIEIKSSGGHDSGRPWRLQIFPEANHLKFISLKEFHYVTVTARRSKPREAISIPVISAEQLDLFMRIPTLKKLKLRGFAFSVDLPSHWVTKPGSCGVESLDLMYNFSIDFVKWRIFLSVFQKLKHFSYDGNFKGVIRRERPIDGAVTPRFLGKLMEGIFVHGSSLESFSLVNIRRLKSDHTHLEISTTPGFTQFSCLKQMRIQLDLLIGVEGESVKTLELWCQASLECMSLTDQLLGLKTHKEVFPSFALREVKLVYVIEMFQVEETWKIDMIKDLWENGIHLVLVGLPIKDVWWSPGLLNWQSMGRGSISQQTVRSKDKEYN</sequence>
<accession>A0A8H6EHH5</accession>
<evidence type="ECO:0000313" key="2">
    <source>
        <dbReference type="Proteomes" id="UP000531561"/>
    </source>
</evidence>
<gene>
    <name evidence="1" type="ORF">Bfra_005822</name>
</gene>
<organism evidence="1 2">
    <name type="scientific">Botrytis fragariae</name>
    <dbReference type="NCBI Taxonomy" id="1964551"/>
    <lineage>
        <taxon>Eukaryota</taxon>
        <taxon>Fungi</taxon>
        <taxon>Dikarya</taxon>
        <taxon>Ascomycota</taxon>
        <taxon>Pezizomycotina</taxon>
        <taxon>Leotiomycetes</taxon>
        <taxon>Helotiales</taxon>
        <taxon>Sclerotiniaceae</taxon>
        <taxon>Botrytis</taxon>
    </lineage>
</organism>
<dbReference type="AlphaFoldDB" id="A0A8H6EHH5"/>
<protein>
    <submittedName>
        <fullName evidence="1">Uncharacterized protein</fullName>
    </submittedName>
</protein>
<comment type="caution">
    <text evidence="1">The sequence shown here is derived from an EMBL/GenBank/DDBJ whole genome shotgun (WGS) entry which is preliminary data.</text>
</comment>